<evidence type="ECO:0000313" key="3">
    <source>
        <dbReference type="EMBL" id="MFC7181465.1"/>
    </source>
</evidence>
<dbReference type="EMBL" id="JBHTAJ010000032">
    <property type="protein sequence ID" value="MFC7181465.1"/>
    <property type="molecule type" value="Genomic_DNA"/>
</dbReference>
<dbReference type="InterPro" id="IPR001482">
    <property type="entry name" value="T2SS/T4SS_dom"/>
</dbReference>
<organism evidence="3 4">
    <name type="scientific">Kitasatospora paranensis</name>
    <dbReference type="NCBI Taxonomy" id="258053"/>
    <lineage>
        <taxon>Bacteria</taxon>
        <taxon>Bacillati</taxon>
        <taxon>Actinomycetota</taxon>
        <taxon>Actinomycetes</taxon>
        <taxon>Kitasatosporales</taxon>
        <taxon>Streptomycetaceae</taxon>
        <taxon>Kitasatospora</taxon>
    </lineage>
</organism>
<dbReference type="InterPro" id="IPR050921">
    <property type="entry name" value="T4SS_GSP_E_ATPase"/>
</dbReference>
<dbReference type="Gene3D" id="3.40.50.300">
    <property type="entry name" value="P-loop containing nucleotide triphosphate hydrolases"/>
    <property type="match status" value="1"/>
</dbReference>
<evidence type="ECO:0000313" key="4">
    <source>
        <dbReference type="Proteomes" id="UP001596435"/>
    </source>
</evidence>
<dbReference type="Proteomes" id="UP001596435">
    <property type="component" value="Unassembled WGS sequence"/>
</dbReference>
<sequence length="445" mass="48594">MTTAVESAVDYGLVKVLRERTGQVLQQRRRALEAGDRQLSDADLRALSLDIIADELQALSAERINNGQVPISLDEEEWLTTAVAAALHGAGRLQPWLENVDVENIDANGFDEVFVSFADGSQQKVGPIAESDADMIEQIRVLAATSGLSSRPFDAANPQLDLRLPDGSRLSAVMSVAHRPGLSVRRKRLRVARLSDLRANGTLTLEIEAFLTAAVRARLNIMIAGEVNAGKTTLLQAVANEIDPRERLITIERSLELGLHELADLHPNVLALEERLANAEGQGYVSMADLVRRSLRSNPQRVIVGEVLGDEVVAMLNAMSQGNDGSLSTIHANSSADVFQKISTYAIQAVERMPIDASQLLVANALKLVVFVDRDLDPTTGLQRRRVTSIREVSGYADGRVASSEIYALDESDNVVPSAPLTDRTRARLERQHFQVGSFDFPGRW</sequence>
<proteinExistence type="inferred from homology"/>
<dbReference type="Pfam" id="PF00437">
    <property type="entry name" value="T2SSE"/>
    <property type="match status" value="1"/>
</dbReference>
<reference evidence="4" key="1">
    <citation type="journal article" date="2019" name="Int. J. Syst. Evol. Microbiol.">
        <title>The Global Catalogue of Microorganisms (GCM) 10K type strain sequencing project: providing services to taxonomists for standard genome sequencing and annotation.</title>
        <authorList>
            <consortium name="The Broad Institute Genomics Platform"/>
            <consortium name="The Broad Institute Genome Sequencing Center for Infectious Disease"/>
            <person name="Wu L."/>
            <person name="Ma J."/>
        </authorList>
    </citation>
    <scope>NUCLEOTIDE SEQUENCE [LARGE SCALE GENOMIC DNA]</scope>
    <source>
        <strain evidence="4">CGMCC 1.12859</strain>
    </source>
</reference>
<evidence type="ECO:0000259" key="2">
    <source>
        <dbReference type="Pfam" id="PF00437"/>
    </source>
</evidence>
<keyword evidence="4" id="KW-1185">Reference proteome</keyword>
<dbReference type="PANTHER" id="PTHR30486:SF6">
    <property type="entry name" value="TYPE IV PILUS RETRACTATION ATPASE PILT"/>
    <property type="match status" value="1"/>
</dbReference>
<name>A0ABW2G0S9_9ACTN</name>
<dbReference type="CDD" id="cd01130">
    <property type="entry name" value="VirB11-like_ATPase"/>
    <property type="match status" value="1"/>
</dbReference>
<feature type="domain" description="Bacterial type II secretion system protein E" evidence="2">
    <location>
        <begin position="144"/>
        <end position="370"/>
    </location>
</feature>
<dbReference type="SUPFAM" id="SSF52540">
    <property type="entry name" value="P-loop containing nucleoside triphosphate hydrolases"/>
    <property type="match status" value="1"/>
</dbReference>
<gene>
    <name evidence="3" type="ORF">ACFQMG_18095</name>
</gene>
<evidence type="ECO:0000256" key="1">
    <source>
        <dbReference type="ARBA" id="ARBA00006611"/>
    </source>
</evidence>
<comment type="caution">
    <text evidence="3">The sequence shown here is derived from an EMBL/GenBank/DDBJ whole genome shotgun (WGS) entry which is preliminary data.</text>
</comment>
<dbReference type="InterPro" id="IPR027417">
    <property type="entry name" value="P-loop_NTPase"/>
</dbReference>
<comment type="similarity">
    <text evidence="1">Belongs to the GSP E family.</text>
</comment>
<dbReference type="RefSeq" id="WP_380231493.1">
    <property type="nucleotide sequence ID" value="NZ_JBHSVH010000002.1"/>
</dbReference>
<protein>
    <submittedName>
        <fullName evidence="3">CpaF family protein</fullName>
    </submittedName>
</protein>
<accession>A0ABW2G0S9</accession>
<dbReference type="Gene3D" id="3.30.450.380">
    <property type="match status" value="1"/>
</dbReference>
<dbReference type="PANTHER" id="PTHR30486">
    <property type="entry name" value="TWITCHING MOTILITY PROTEIN PILT"/>
    <property type="match status" value="1"/>
</dbReference>